<organism evidence="3 4">
    <name type="scientific">Wickerhamomyces pijperi</name>
    <name type="common">Yeast</name>
    <name type="synonym">Pichia pijperi</name>
    <dbReference type="NCBI Taxonomy" id="599730"/>
    <lineage>
        <taxon>Eukaryota</taxon>
        <taxon>Fungi</taxon>
        <taxon>Dikarya</taxon>
        <taxon>Ascomycota</taxon>
        <taxon>Saccharomycotina</taxon>
        <taxon>Saccharomycetes</taxon>
        <taxon>Phaffomycetales</taxon>
        <taxon>Wickerhamomycetaceae</taxon>
        <taxon>Wickerhamomyces</taxon>
    </lineage>
</organism>
<keyword evidence="4" id="KW-1185">Reference proteome</keyword>
<reference evidence="3" key="1">
    <citation type="journal article" date="2021" name="Open Biol.">
        <title>Shared evolutionary footprints suggest mitochondrial oxidative damage underlies multiple complex I losses in fungi.</title>
        <authorList>
            <person name="Schikora-Tamarit M.A."/>
            <person name="Marcet-Houben M."/>
            <person name="Nosek J."/>
            <person name="Gabaldon T."/>
        </authorList>
    </citation>
    <scope>NUCLEOTIDE SEQUENCE</scope>
    <source>
        <strain evidence="3">CBS2887</strain>
    </source>
</reference>
<protein>
    <recommendedName>
        <fullName evidence="5">Nuclear segregation protein BFR1</fullName>
    </recommendedName>
</protein>
<evidence type="ECO:0000313" key="4">
    <source>
        <dbReference type="Proteomes" id="UP000774326"/>
    </source>
</evidence>
<gene>
    <name evidence="3" type="ORF">WICPIJ_006896</name>
</gene>
<dbReference type="Proteomes" id="UP000774326">
    <property type="component" value="Unassembled WGS sequence"/>
</dbReference>
<evidence type="ECO:0008006" key="5">
    <source>
        <dbReference type="Google" id="ProtNLM"/>
    </source>
</evidence>
<dbReference type="InterPro" id="IPR039604">
    <property type="entry name" value="Bfr1"/>
</dbReference>
<dbReference type="GO" id="GO:0005783">
    <property type="term" value="C:endoplasmic reticulum"/>
    <property type="evidence" value="ECO:0007669"/>
    <property type="project" value="TreeGrafter"/>
</dbReference>
<accession>A0A9P8Q0W1</accession>
<feature type="coiled-coil region" evidence="1">
    <location>
        <begin position="246"/>
        <end position="284"/>
    </location>
</feature>
<comment type="caution">
    <text evidence="3">The sequence shown here is derived from an EMBL/GenBank/DDBJ whole genome shotgun (WGS) entry which is preliminary data.</text>
</comment>
<dbReference type="GO" id="GO:0008298">
    <property type="term" value="P:intracellular mRNA localization"/>
    <property type="evidence" value="ECO:0007669"/>
    <property type="project" value="TreeGrafter"/>
</dbReference>
<dbReference type="GO" id="GO:1990904">
    <property type="term" value="C:ribonucleoprotein complex"/>
    <property type="evidence" value="ECO:0007669"/>
    <property type="project" value="TreeGrafter"/>
</dbReference>
<reference evidence="3" key="2">
    <citation type="submission" date="2021-01" db="EMBL/GenBank/DDBJ databases">
        <authorList>
            <person name="Schikora-Tamarit M.A."/>
        </authorList>
    </citation>
    <scope>NUCLEOTIDE SEQUENCE</scope>
    <source>
        <strain evidence="3">CBS2887</strain>
    </source>
</reference>
<dbReference type="EMBL" id="JAEUBG010003924">
    <property type="protein sequence ID" value="KAH3682138.1"/>
    <property type="molecule type" value="Genomic_DNA"/>
</dbReference>
<proteinExistence type="predicted"/>
<dbReference type="GO" id="GO:0042175">
    <property type="term" value="C:nuclear outer membrane-endoplasmic reticulum membrane network"/>
    <property type="evidence" value="ECO:0007669"/>
    <property type="project" value="TreeGrafter"/>
</dbReference>
<feature type="region of interest" description="Disordered" evidence="2">
    <location>
        <begin position="1"/>
        <end position="30"/>
    </location>
</feature>
<feature type="coiled-coil region" evidence="1">
    <location>
        <begin position="167"/>
        <end position="220"/>
    </location>
</feature>
<sequence length="463" mass="52587">MSSAYDREDREERDEFRVQKRFIKGPDTKARDEKLGQLNAQLKQKDQQLTEVNALINKNVTDPKVQAQRKELIAELGELKKTQGDLKGKREVINAKVKEIDGQLKRKIAEISSITSKHSFKTVADIDAKIAKSEDLISSGELSLVEERRLVKEISSLRKVRKDFGSLEVQQKSIDNDKAKIAELKQELTGLNSREVSAKFDAIQKQLDELTLSNKSVNEKRNSLFDRRTAIHGEKDVIYKEIRAVRAAYDDQYKKFKQAMAEEKKRVIDEEKNLRQAKAKSERKSKLEKELAEASQPAFEYEIETIHTLLHYFDPSYVKPVKSISFNSGSLVNERKGRVIEQVSADEIISKENFDFIQGSNNRSKKGGKKQHAKKFTLEPDVIASLGDLQINLPVSKEDTASTFAELKTKLDAYVNSQEEVTKKNVEIAQAKIAKMEAQWAKEDAEEAAKLAAEEATEEADEE</sequence>
<dbReference type="PANTHER" id="PTHR31027">
    <property type="entry name" value="NUCLEAR SEGREGATION PROTEIN BFR1"/>
    <property type="match status" value="1"/>
</dbReference>
<keyword evidence="1" id="KW-0175">Coiled coil</keyword>
<name>A0A9P8Q0W1_WICPI</name>
<dbReference type="OrthoDB" id="2195113at2759"/>
<evidence type="ECO:0000256" key="2">
    <source>
        <dbReference type="SAM" id="MobiDB-lite"/>
    </source>
</evidence>
<evidence type="ECO:0000313" key="3">
    <source>
        <dbReference type="EMBL" id="KAH3682138.1"/>
    </source>
</evidence>
<feature type="coiled-coil region" evidence="1">
    <location>
        <begin position="419"/>
        <end position="462"/>
    </location>
</feature>
<dbReference type="GO" id="GO:0003729">
    <property type="term" value="F:mRNA binding"/>
    <property type="evidence" value="ECO:0007669"/>
    <property type="project" value="TreeGrafter"/>
</dbReference>
<dbReference type="AlphaFoldDB" id="A0A9P8Q0W1"/>
<evidence type="ECO:0000256" key="1">
    <source>
        <dbReference type="SAM" id="Coils"/>
    </source>
</evidence>
<dbReference type="PANTHER" id="PTHR31027:SF2">
    <property type="entry name" value="LEBERCILIN DOMAIN-CONTAINING PROTEIN"/>
    <property type="match status" value="1"/>
</dbReference>